<evidence type="ECO:0000256" key="1">
    <source>
        <dbReference type="SAM" id="MobiDB-lite"/>
    </source>
</evidence>
<dbReference type="AlphaFoldDB" id="A0A6C0LAY6"/>
<protein>
    <submittedName>
        <fullName evidence="2">Uncharacterized protein</fullName>
    </submittedName>
</protein>
<feature type="region of interest" description="Disordered" evidence="1">
    <location>
        <begin position="71"/>
        <end position="92"/>
    </location>
</feature>
<name>A0A6C0LAY6_9ZZZZ</name>
<reference evidence="2" key="1">
    <citation type="journal article" date="2020" name="Nature">
        <title>Giant virus diversity and host interactions through global metagenomics.</title>
        <authorList>
            <person name="Schulz F."/>
            <person name="Roux S."/>
            <person name="Paez-Espino D."/>
            <person name="Jungbluth S."/>
            <person name="Walsh D.A."/>
            <person name="Denef V.J."/>
            <person name="McMahon K.D."/>
            <person name="Konstantinidis K.T."/>
            <person name="Eloe-Fadrosh E.A."/>
            <person name="Kyrpides N.C."/>
            <person name="Woyke T."/>
        </authorList>
    </citation>
    <scope>NUCLEOTIDE SEQUENCE</scope>
    <source>
        <strain evidence="2">GVMAG-M-3300027759-16</strain>
    </source>
</reference>
<evidence type="ECO:0000313" key="2">
    <source>
        <dbReference type="EMBL" id="QHU26462.1"/>
    </source>
</evidence>
<accession>A0A6C0LAY6</accession>
<dbReference type="EMBL" id="MN740441">
    <property type="protein sequence ID" value="QHU26462.1"/>
    <property type="molecule type" value="Genomic_DNA"/>
</dbReference>
<feature type="compositionally biased region" description="Basic and acidic residues" evidence="1">
    <location>
        <begin position="78"/>
        <end position="92"/>
    </location>
</feature>
<proteinExistence type="predicted"/>
<organism evidence="2">
    <name type="scientific">viral metagenome</name>
    <dbReference type="NCBI Taxonomy" id="1070528"/>
    <lineage>
        <taxon>unclassified sequences</taxon>
        <taxon>metagenomes</taxon>
        <taxon>organismal metagenomes</taxon>
    </lineage>
</organism>
<sequence length="132" mass="14902">MDAIGPYEPHPWEAAENPQTYELQISYAQHPRPTQHSLGLVGGNEVPYQTREKQVNIESDLRGITRALTFTPSRQHHPKDDTGGIVKRDTPKQKVAIDVSGKPLKQSQMWAYPATLAPEPFVVEVCNRPEKY</sequence>